<keyword evidence="5 7" id="KW-1133">Transmembrane helix</keyword>
<dbReference type="InterPro" id="IPR005829">
    <property type="entry name" value="Sugar_transporter_CS"/>
</dbReference>
<evidence type="ECO:0000256" key="8">
    <source>
        <dbReference type="SAM" id="SignalP"/>
    </source>
</evidence>
<keyword evidence="8" id="KW-0732">Signal</keyword>
<evidence type="ECO:0000256" key="6">
    <source>
        <dbReference type="ARBA" id="ARBA00023136"/>
    </source>
</evidence>
<organism evidence="10 11">
    <name type="scientific">Bimuria novae-zelandiae CBS 107.79</name>
    <dbReference type="NCBI Taxonomy" id="1447943"/>
    <lineage>
        <taxon>Eukaryota</taxon>
        <taxon>Fungi</taxon>
        <taxon>Dikarya</taxon>
        <taxon>Ascomycota</taxon>
        <taxon>Pezizomycotina</taxon>
        <taxon>Dothideomycetes</taxon>
        <taxon>Pleosporomycetidae</taxon>
        <taxon>Pleosporales</taxon>
        <taxon>Massarineae</taxon>
        <taxon>Didymosphaeriaceae</taxon>
        <taxon>Bimuria</taxon>
    </lineage>
</organism>
<dbReference type="SUPFAM" id="SSF103473">
    <property type="entry name" value="MFS general substrate transporter"/>
    <property type="match status" value="1"/>
</dbReference>
<feature type="transmembrane region" description="Helical" evidence="7">
    <location>
        <begin position="94"/>
        <end position="112"/>
    </location>
</feature>
<comment type="subcellular location">
    <subcellularLocation>
        <location evidence="1">Membrane</location>
        <topology evidence="1">Multi-pass membrane protein</topology>
    </subcellularLocation>
</comment>
<dbReference type="GO" id="GO:0016020">
    <property type="term" value="C:membrane"/>
    <property type="evidence" value="ECO:0007669"/>
    <property type="project" value="UniProtKB-SubCell"/>
</dbReference>
<protein>
    <submittedName>
        <fullName evidence="10">Putative hexose carrier protein</fullName>
    </submittedName>
</protein>
<dbReference type="InterPro" id="IPR005828">
    <property type="entry name" value="MFS_sugar_transport-like"/>
</dbReference>
<comment type="similarity">
    <text evidence="2">Belongs to the major facilitator superfamily. Sugar transporter (TC 2.A.1.1) family.</text>
</comment>
<evidence type="ECO:0000256" key="7">
    <source>
        <dbReference type="SAM" id="Phobius"/>
    </source>
</evidence>
<keyword evidence="3" id="KW-0813">Transport</keyword>
<dbReference type="Gene3D" id="1.20.1250.20">
    <property type="entry name" value="MFS general substrate transporter like domains"/>
    <property type="match status" value="1"/>
</dbReference>
<feature type="transmembrane region" description="Helical" evidence="7">
    <location>
        <begin position="159"/>
        <end position="177"/>
    </location>
</feature>
<dbReference type="AlphaFoldDB" id="A0A6A5V010"/>
<dbReference type="FunFam" id="1.20.1250.20:FF:000134">
    <property type="entry name" value="MFS sugar transporter protein"/>
    <property type="match status" value="1"/>
</dbReference>
<keyword evidence="4 7" id="KW-0812">Transmembrane</keyword>
<accession>A0A6A5V010</accession>
<feature type="transmembrane region" description="Helical" evidence="7">
    <location>
        <begin position="379"/>
        <end position="400"/>
    </location>
</feature>
<dbReference type="PANTHER" id="PTHR48022:SF31">
    <property type="entry name" value="HEXOSE TRANSPORTER"/>
    <property type="match status" value="1"/>
</dbReference>
<feature type="transmembrane region" description="Helical" evidence="7">
    <location>
        <begin position="118"/>
        <end position="139"/>
    </location>
</feature>
<dbReference type="EMBL" id="ML976720">
    <property type="protein sequence ID" value="KAF1968456.1"/>
    <property type="molecule type" value="Genomic_DNA"/>
</dbReference>
<evidence type="ECO:0000256" key="2">
    <source>
        <dbReference type="ARBA" id="ARBA00010992"/>
    </source>
</evidence>
<keyword evidence="6 7" id="KW-0472">Membrane</keyword>
<evidence type="ECO:0000256" key="3">
    <source>
        <dbReference type="ARBA" id="ARBA00022448"/>
    </source>
</evidence>
<dbReference type="OrthoDB" id="6133115at2759"/>
<feature type="transmembrane region" description="Helical" evidence="7">
    <location>
        <begin position="444"/>
        <end position="463"/>
    </location>
</feature>
<dbReference type="Pfam" id="PF00083">
    <property type="entry name" value="Sugar_tr"/>
    <property type="match status" value="1"/>
</dbReference>
<dbReference type="InterPro" id="IPR020846">
    <property type="entry name" value="MFS_dom"/>
</dbReference>
<feature type="transmembrane region" description="Helical" evidence="7">
    <location>
        <begin position="316"/>
        <end position="334"/>
    </location>
</feature>
<feature type="signal peptide" evidence="8">
    <location>
        <begin position="1"/>
        <end position="37"/>
    </location>
</feature>
<dbReference type="PANTHER" id="PTHR48022">
    <property type="entry name" value="PLASTIDIC GLUCOSE TRANSPORTER 4"/>
    <property type="match status" value="1"/>
</dbReference>
<reference evidence="10" key="1">
    <citation type="journal article" date="2020" name="Stud. Mycol.">
        <title>101 Dothideomycetes genomes: a test case for predicting lifestyles and emergence of pathogens.</title>
        <authorList>
            <person name="Haridas S."/>
            <person name="Albert R."/>
            <person name="Binder M."/>
            <person name="Bloem J."/>
            <person name="Labutti K."/>
            <person name="Salamov A."/>
            <person name="Andreopoulos B."/>
            <person name="Baker S."/>
            <person name="Barry K."/>
            <person name="Bills G."/>
            <person name="Bluhm B."/>
            <person name="Cannon C."/>
            <person name="Castanera R."/>
            <person name="Culley D."/>
            <person name="Daum C."/>
            <person name="Ezra D."/>
            <person name="Gonzalez J."/>
            <person name="Henrissat B."/>
            <person name="Kuo A."/>
            <person name="Liang C."/>
            <person name="Lipzen A."/>
            <person name="Lutzoni F."/>
            <person name="Magnuson J."/>
            <person name="Mondo S."/>
            <person name="Nolan M."/>
            <person name="Ohm R."/>
            <person name="Pangilinan J."/>
            <person name="Park H.-J."/>
            <person name="Ramirez L."/>
            <person name="Alfaro M."/>
            <person name="Sun H."/>
            <person name="Tritt A."/>
            <person name="Yoshinaga Y."/>
            <person name="Zwiers L.-H."/>
            <person name="Turgeon B."/>
            <person name="Goodwin S."/>
            <person name="Spatafora J."/>
            <person name="Crous P."/>
            <person name="Grigoriev I."/>
        </authorList>
    </citation>
    <scope>NUCLEOTIDE SEQUENCE</scope>
    <source>
        <strain evidence="10">CBS 107.79</strain>
    </source>
</reference>
<evidence type="ECO:0000256" key="4">
    <source>
        <dbReference type="ARBA" id="ARBA00022692"/>
    </source>
</evidence>
<feature type="transmembrane region" description="Helical" evidence="7">
    <location>
        <begin position="183"/>
        <end position="204"/>
    </location>
</feature>
<name>A0A6A5V010_9PLEO</name>
<feature type="domain" description="Major facilitator superfamily (MFS) profile" evidence="9">
    <location>
        <begin position="26"/>
        <end position="466"/>
    </location>
</feature>
<feature type="transmembrane region" description="Helical" evidence="7">
    <location>
        <begin position="275"/>
        <end position="296"/>
    </location>
</feature>
<evidence type="ECO:0000313" key="11">
    <source>
        <dbReference type="Proteomes" id="UP000800036"/>
    </source>
</evidence>
<evidence type="ECO:0000256" key="5">
    <source>
        <dbReference type="ARBA" id="ARBA00022989"/>
    </source>
</evidence>
<keyword evidence="11" id="KW-1185">Reference proteome</keyword>
<sequence length="519" mass="56473">MFRKSPTGTWLPARVPGSTNGLAVLLVLCSVVQSTTGGYDGSMLNGLNILPSYTDYFHLNAATTGLNTASVFIGGFFGPMAAGPMTDHLGRRPAMFWGSLITIIGIILQTAAQNIAMFVVARILLGFGQGISAVAAGVYLSETFPTRWRAWGVGLLNDFYYVGALIAAGITLGTGQWQSTWAWRVPSLFQAIFSIICIIILPFVPESPRWLVHEGLFEEARLVVAQTNADSDLANPIVLTVYKEIVDTLKWEKKQGRTMSPKEIIKTPAARRRMLIGMSAGPFSCVAGNIIASYYLGSELDTAGITDSIDQLKANVVLNVWCLGCALAGTHLIAKWGRKSTALLSESLLVICLFVIGGLSKMYADNPDTASKSLIYGDVAVMFLFQGFYSIAWTPLLFLYPSEVMNYSIRANGLAFSTFMLNALAVLLVFVMPIGLENIGWKMYMVNGSWDIVIIVLIAVYWVETKGRTLEEMDAIFEGEKHSSVPDVEAVRLGKATVDLTVLEEEVSNIAKQAPVKID</sequence>
<feature type="transmembrane region" description="Helical" evidence="7">
    <location>
        <begin position="341"/>
        <end position="359"/>
    </location>
</feature>
<evidence type="ECO:0000259" key="9">
    <source>
        <dbReference type="PROSITE" id="PS50850"/>
    </source>
</evidence>
<evidence type="ECO:0000313" key="10">
    <source>
        <dbReference type="EMBL" id="KAF1968456.1"/>
    </source>
</evidence>
<dbReference type="InterPro" id="IPR050360">
    <property type="entry name" value="MFS_Sugar_Transporters"/>
</dbReference>
<dbReference type="GO" id="GO:0005351">
    <property type="term" value="F:carbohydrate:proton symporter activity"/>
    <property type="evidence" value="ECO:0007669"/>
    <property type="project" value="TreeGrafter"/>
</dbReference>
<gene>
    <name evidence="10" type="ORF">BU23DRAFT_480307</name>
</gene>
<dbReference type="PROSITE" id="PS50850">
    <property type="entry name" value="MFS"/>
    <property type="match status" value="1"/>
</dbReference>
<evidence type="ECO:0000256" key="1">
    <source>
        <dbReference type="ARBA" id="ARBA00004141"/>
    </source>
</evidence>
<feature type="transmembrane region" description="Helical" evidence="7">
    <location>
        <begin position="58"/>
        <end position="82"/>
    </location>
</feature>
<proteinExistence type="inferred from homology"/>
<dbReference type="Proteomes" id="UP000800036">
    <property type="component" value="Unassembled WGS sequence"/>
</dbReference>
<dbReference type="PROSITE" id="PS00217">
    <property type="entry name" value="SUGAR_TRANSPORT_2"/>
    <property type="match status" value="1"/>
</dbReference>
<feature type="transmembrane region" description="Helical" evidence="7">
    <location>
        <begin position="412"/>
        <end position="432"/>
    </location>
</feature>
<dbReference type="InterPro" id="IPR036259">
    <property type="entry name" value="MFS_trans_sf"/>
</dbReference>
<feature type="chain" id="PRO_5025357221" evidence="8">
    <location>
        <begin position="38"/>
        <end position="519"/>
    </location>
</feature>